<dbReference type="InterPro" id="IPR018060">
    <property type="entry name" value="HTH_AraC"/>
</dbReference>
<dbReference type="PROSITE" id="PS00041">
    <property type="entry name" value="HTH_ARAC_FAMILY_1"/>
    <property type="match status" value="1"/>
</dbReference>
<feature type="domain" description="HTH araC/xylS-type" evidence="4">
    <location>
        <begin position="220"/>
        <end position="318"/>
    </location>
</feature>
<reference evidence="5 6" key="1">
    <citation type="submission" date="2018-07" db="EMBL/GenBank/DDBJ databases">
        <title>Dyella tabacisoli L4-6T, whole genome shotgun sequence.</title>
        <authorList>
            <person name="Zhou X.-K."/>
            <person name="Li W.-J."/>
            <person name="Duan Y.-Q."/>
        </authorList>
    </citation>
    <scope>NUCLEOTIDE SEQUENCE [LARGE SCALE GENOMIC DNA]</scope>
    <source>
        <strain evidence="5 6">L4-6</strain>
    </source>
</reference>
<dbReference type="CDD" id="cd03137">
    <property type="entry name" value="GATase1_AraC_1"/>
    <property type="match status" value="1"/>
</dbReference>
<dbReference type="Pfam" id="PF12833">
    <property type="entry name" value="HTH_18"/>
    <property type="match status" value="1"/>
</dbReference>
<dbReference type="Pfam" id="PF01965">
    <property type="entry name" value="DJ-1_PfpI"/>
    <property type="match status" value="1"/>
</dbReference>
<dbReference type="OrthoDB" id="9803764at2"/>
<dbReference type="GO" id="GO:0043565">
    <property type="term" value="F:sequence-specific DNA binding"/>
    <property type="evidence" value="ECO:0007669"/>
    <property type="project" value="InterPro"/>
</dbReference>
<evidence type="ECO:0000313" key="6">
    <source>
        <dbReference type="Proteomes" id="UP000253782"/>
    </source>
</evidence>
<dbReference type="PANTHER" id="PTHR43130:SF3">
    <property type="entry name" value="HTH-TYPE TRANSCRIPTIONAL REGULATOR RV1931C"/>
    <property type="match status" value="1"/>
</dbReference>
<evidence type="ECO:0000313" key="5">
    <source>
        <dbReference type="EMBL" id="RDD81478.1"/>
    </source>
</evidence>
<dbReference type="InterPro" id="IPR020449">
    <property type="entry name" value="Tscrpt_reg_AraC-type_HTH"/>
</dbReference>
<dbReference type="Gene3D" id="1.10.10.60">
    <property type="entry name" value="Homeodomain-like"/>
    <property type="match status" value="2"/>
</dbReference>
<evidence type="ECO:0000256" key="3">
    <source>
        <dbReference type="ARBA" id="ARBA00023163"/>
    </source>
</evidence>
<dbReference type="AlphaFoldDB" id="A0A369UP33"/>
<proteinExistence type="predicted"/>
<dbReference type="Gene3D" id="3.40.50.880">
    <property type="match status" value="1"/>
</dbReference>
<evidence type="ECO:0000256" key="2">
    <source>
        <dbReference type="ARBA" id="ARBA00023125"/>
    </source>
</evidence>
<dbReference type="PRINTS" id="PR00032">
    <property type="entry name" value="HTHARAC"/>
</dbReference>
<organism evidence="5 6">
    <name type="scientific">Dyella tabacisoli</name>
    <dbReference type="NCBI Taxonomy" id="2282381"/>
    <lineage>
        <taxon>Bacteria</taxon>
        <taxon>Pseudomonadati</taxon>
        <taxon>Pseudomonadota</taxon>
        <taxon>Gammaproteobacteria</taxon>
        <taxon>Lysobacterales</taxon>
        <taxon>Rhodanobacteraceae</taxon>
        <taxon>Dyella</taxon>
    </lineage>
</organism>
<dbReference type="Proteomes" id="UP000253782">
    <property type="component" value="Unassembled WGS sequence"/>
</dbReference>
<dbReference type="InterPro" id="IPR009057">
    <property type="entry name" value="Homeodomain-like_sf"/>
</dbReference>
<accession>A0A369UP33</accession>
<protein>
    <submittedName>
        <fullName evidence="5">GlxA family transcriptional regulator</fullName>
    </submittedName>
</protein>
<gene>
    <name evidence="5" type="ORF">DVJ77_09840</name>
</gene>
<keyword evidence="3" id="KW-0804">Transcription</keyword>
<name>A0A369UP33_9GAMM</name>
<keyword evidence="2" id="KW-0238">DNA-binding</keyword>
<keyword evidence="1" id="KW-0805">Transcription regulation</keyword>
<dbReference type="InterPro" id="IPR052158">
    <property type="entry name" value="INH-QAR"/>
</dbReference>
<comment type="caution">
    <text evidence="5">The sequence shown here is derived from an EMBL/GenBank/DDBJ whole genome shotgun (WGS) entry which is preliminary data.</text>
</comment>
<sequence length="322" mass="35350">MSHARKIGFIGFDGVNAFDLVGPLEVLTTANALAEAGSQPYVVEVLAAEEKAFQAESGLSFIPTRRLAAVGELDTIVIPGGAGLRQPETTRKVAQWLTMHADGIRRISSVCTGIYGLAPTGLLDGRRATTHWRFSADVARQFPSIQLEPDKIYVSDGPFHTSGGISSGIDLALAWVEQDLGSRMALSVAREMVVFLKRSGGQRQYSEPLRFQSHTTEPLANLAAWLVERLHEALPIERLAEQASLSTRQFARAFRAAFQTSPAAYISQLRMDRARTALIESTAPISQIAYSVGYASDDVFRRAFEREFGITPSDYRKRFGQE</sequence>
<dbReference type="SUPFAM" id="SSF46689">
    <property type="entry name" value="Homeodomain-like"/>
    <property type="match status" value="2"/>
</dbReference>
<dbReference type="InterPro" id="IPR018062">
    <property type="entry name" value="HTH_AraC-typ_CS"/>
</dbReference>
<dbReference type="InterPro" id="IPR002818">
    <property type="entry name" value="DJ-1/PfpI"/>
</dbReference>
<keyword evidence="6" id="KW-1185">Reference proteome</keyword>
<dbReference type="PROSITE" id="PS01124">
    <property type="entry name" value="HTH_ARAC_FAMILY_2"/>
    <property type="match status" value="1"/>
</dbReference>
<dbReference type="GO" id="GO:0003700">
    <property type="term" value="F:DNA-binding transcription factor activity"/>
    <property type="evidence" value="ECO:0007669"/>
    <property type="project" value="InterPro"/>
</dbReference>
<dbReference type="PANTHER" id="PTHR43130">
    <property type="entry name" value="ARAC-FAMILY TRANSCRIPTIONAL REGULATOR"/>
    <property type="match status" value="1"/>
</dbReference>
<evidence type="ECO:0000259" key="4">
    <source>
        <dbReference type="PROSITE" id="PS01124"/>
    </source>
</evidence>
<dbReference type="RefSeq" id="WP_114845349.1">
    <property type="nucleotide sequence ID" value="NZ_JBHSPE010000005.1"/>
</dbReference>
<dbReference type="InterPro" id="IPR029062">
    <property type="entry name" value="Class_I_gatase-like"/>
</dbReference>
<dbReference type="EMBL" id="QQAH01000009">
    <property type="protein sequence ID" value="RDD81478.1"/>
    <property type="molecule type" value="Genomic_DNA"/>
</dbReference>
<dbReference type="SMART" id="SM00342">
    <property type="entry name" value="HTH_ARAC"/>
    <property type="match status" value="1"/>
</dbReference>
<evidence type="ECO:0000256" key="1">
    <source>
        <dbReference type="ARBA" id="ARBA00023015"/>
    </source>
</evidence>
<dbReference type="SUPFAM" id="SSF52317">
    <property type="entry name" value="Class I glutamine amidotransferase-like"/>
    <property type="match status" value="1"/>
</dbReference>